<evidence type="ECO:0000256" key="1">
    <source>
        <dbReference type="ARBA" id="ARBA00022729"/>
    </source>
</evidence>
<dbReference type="InterPro" id="IPR029046">
    <property type="entry name" value="LolA/LolB/LppX"/>
</dbReference>
<dbReference type="Pfam" id="PF09865">
    <property type="entry name" value="DUF2092"/>
    <property type="match status" value="1"/>
</dbReference>
<evidence type="ECO:0000313" key="3">
    <source>
        <dbReference type="Proteomes" id="UP000291613"/>
    </source>
</evidence>
<dbReference type="EMBL" id="SIUB01000004">
    <property type="protein sequence ID" value="TBN53497.1"/>
    <property type="molecule type" value="Genomic_DNA"/>
</dbReference>
<keyword evidence="1" id="KW-0732">Signal</keyword>
<gene>
    <name evidence="2" type="ORF">EYR15_10850</name>
</gene>
<dbReference type="RefSeq" id="WP_131003553.1">
    <property type="nucleotide sequence ID" value="NZ_JBHSZR010000007.1"/>
</dbReference>
<dbReference type="InterPro" id="IPR019207">
    <property type="entry name" value="DUF2092"/>
</dbReference>
<sequence length="267" mass="29506">MHGTLTPIEARRKVAVVLGAVLALCPAAISAKPKHGERVQERVEPASIEALTRMGDYVGSLQSFAFDTASMIDVVAPNGQTFGIGGVGRYEAQRPDKLRVELKTDAFEREFFLDGKTFTVVAPAEGYYGELDAKPTIAETLNWMAKAFAIELPLADLFDLGTEDSPVKRIQSGFHVGPSTVDGVEAEHYAFRSHGHDWEVWIRTGDKPLPLKFVLVNRDDPARPRYDVTLKWSDDPKVEDGDFAFKPSGDMKPIEFFHNVDVTGDLK</sequence>
<dbReference type="SUPFAM" id="SSF89392">
    <property type="entry name" value="Prokaryotic lipoproteins and lipoprotein localization factors"/>
    <property type="match status" value="1"/>
</dbReference>
<protein>
    <submittedName>
        <fullName evidence="2">DUF2092 domain-containing protein</fullName>
    </submittedName>
</protein>
<dbReference type="OrthoDB" id="116979at2"/>
<evidence type="ECO:0000313" key="2">
    <source>
        <dbReference type="EMBL" id="TBN53497.1"/>
    </source>
</evidence>
<comment type="caution">
    <text evidence="2">The sequence shown here is derived from an EMBL/GenBank/DDBJ whole genome shotgun (WGS) entry which is preliminary data.</text>
</comment>
<dbReference type="AlphaFoldDB" id="A0A4Q9GPI1"/>
<dbReference type="Proteomes" id="UP000291613">
    <property type="component" value="Unassembled WGS sequence"/>
</dbReference>
<keyword evidence="3" id="KW-1185">Reference proteome</keyword>
<name>A0A4Q9GPI1_9HYPH</name>
<accession>A0A4Q9GPI1</accession>
<organism evidence="2 3">
    <name type="scientific">Hansschlegelia quercus</name>
    <dbReference type="NCBI Taxonomy" id="2528245"/>
    <lineage>
        <taxon>Bacteria</taxon>
        <taxon>Pseudomonadati</taxon>
        <taxon>Pseudomonadota</taxon>
        <taxon>Alphaproteobacteria</taxon>
        <taxon>Hyphomicrobiales</taxon>
        <taxon>Methylopilaceae</taxon>
        <taxon>Hansschlegelia</taxon>
    </lineage>
</organism>
<dbReference type="Gene3D" id="2.50.20.10">
    <property type="entry name" value="Lipoprotein localisation LolA/LolB/LppX"/>
    <property type="match status" value="1"/>
</dbReference>
<proteinExistence type="predicted"/>
<reference evidence="2 3" key="1">
    <citation type="submission" date="2019-02" db="EMBL/GenBank/DDBJ databases">
        <title>Hansschlegelia quercus sp. nov., a novel methylotrophic bacterium from buds of oak (Quercus robur L.).</title>
        <authorList>
            <person name="Agafonova N.V."/>
            <person name="Kaparullina E.N."/>
            <person name="Grouzdev D.S."/>
            <person name="Doronina N.V."/>
        </authorList>
    </citation>
    <scope>NUCLEOTIDE SEQUENCE [LARGE SCALE GENOMIC DNA]</scope>
    <source>
        <strain evidence="2 3">Dub</strain>
    </source>
</reference>